<feature type="region of interest" description="Disordered" evidence="2">
    <location>
        <begin position="1"/>
        <end position="23"/>
    </location>
</feature>
<organism evidence="4 5">
    <name type="scientific">Saccharothrix xinjiangensis</name>
    <dbReference type="NCBI Taxonomy" id="204798"/>
    <lineage>
        <taxon>Bacteria</taxon>
        <taxon>Bacillati</taxon>
        <taxon>Actinomycetota</taxon>
        <taxon>Actinomycetes</taxon>
        <taxon>Pseudonocardiales</taxon>
        <taxon>Pseudonocardiaceae</taxon>
        <taxon>Saccharothrix</taxon>
    </lineage>
</organism>
<dbReference type="PANTHER" id="PTHR35526:SF3">
    <property type="entry name" value="ANTI-SIGMA-F FACTOR RSBW"/>
    <property type="match status" value="1"/>
</dbReference>
<gene>
    <name evidence="4" type="ORF">ACFPFM_06840</name>
</gene>
<dbReference type="RefSeq" id="WP_344039418.1">
    <property type="nucleotide sequence ID" value="NZ_BAAAKE010000016.1"/>
</dbReference>
<keyword evidence="4" id="KW-0067">ATP-binding</keyword>
<dbReference type="Gene3D" id="3.30.565.10">
    <property type="entry name" value="Histidine kinase-like ATPase, C-terminal domain"/>
    <property type="match status" value="1"/>
</dbReference>
<comment type="caution">
    <text evidence="4">The sequence shown here is derived from an EMBL/GenBank/DDBJ whole genome shotgun (WGS) entry which is preliminary data.</text>
</comment>
<dbReference type="EMBL" id="JBHSJB010000006">
    <property type="protein sequence ID" value="MFC5053472.1"/>
    <property type="molecule type" value="Genomic_DNA"/>
</dbReference>
<keyword evidence="5" id="KW-1185">Reference proteome</keyword>
<dbReference type="GO" id="GO:0005524">
    <property type="term" value="F:ATP binding"/>
    <property type="evidence" value="ECO:0007669"/>
    <property type="project" value="UniProtKB-KW"/>
</dbReference>
<keyword evidence="4" id="KW-0547">Nucleotide-binding</keyword>
<protein>
    <submittedName>
        <fullName evidence="4">ATP-binding protein</fullName>
    </submittedName>
</protein>
<dbReference type="InterPro" id="IPR036890">
    <property type="entry name" value="HATPase_C_sf"/>
</dbReference>
<dbReference type="CDD" id="cd16936">
    <property type="entry name" value="HATPase_RsbW-like"/>
    <property type="match status" value="1"/>
</dbReference>
<keyword evidence="1" id="KW-0418">Kinase</keyword>
<evidence type="ECO:0000313" key="4">
    <source>
        <dbReference type="EMBL" id="MFC5053472.1"/>
    </source>
</evidence>
<evidence type="ECO:0000259" key="3">
    <source>
        <dbReference type="Pfam" id="PF13581"/>
    </source>
</evidence>
<sequence length="141" mass="15369">MSRQDGFAMADEGDHAPPVPLVVDLTGPHPPALADVRRRTVAYLPVLAEDKVDDVLLVVTELVSNAYDHGGRALELRVGTGRQLIRVEVDDESPRLPVLGRSSAGRYRGHGLLMVENLCKDWGVAQRTSYKTVWAVLTSDG</sequence>
<dbReference type="SUPFAM" id="SSF55874">
    <property type="entry name" value="ATPase domain of HSP90 chaperone/DNA topoisomerase II/histidine kinase"/>
    <property type="match status" value="1"/>
</dbReference>
<proteinExistence type="predicted"/>
<evidence type="ECO:0000313" key="5">
    <source>
        <dbReference type="Proteomes" id="UP001595833"/>
    </source>
</evidence>
<keyword evidence="1" id="KW-0808">Transferase</keyword>
<dbReference type="InterPro" id="IPR003594">
    <property type="entry name" value="HATPase_dom"/>
</dbReference>
<dbReference type="Pfam" id="PF13581">
    <property type="entry name" value="HATPase_c_2"/>
    <property type="match status" value="1"/>
</dbReference>
<keyword evidence="1" id="KW-0723">Serine/threonine-protein kinase</keyword>
<feature type="domain" description="Histidine kinase/HSP90-like ATPase" evidence="3">
    <location>
        <begin position="32"/>
        <end position="135"/>
    </location>
</feature>
<accession>A0ABV9XVJ1</accession>
<dbReference type="Proteomes" id="UP001595833">
    <property type="component" value="Unassembled WGS sequence"/>
</dbReference>
<reference evidence="5" key="1">
    <citation type="journal article" date="2019" name="Int. J. Syst. Evol. Microbiol.">
        <title>The Global Catalogue of Microorganisms (GCM) 10K type strain sequencing project: providing services to taxonomists for standard genome sequencing and annotation.</title>
        <authorList>
            <consortium name="The Broad Institute Genomics Platform"/>
            <consortium name="The Broad Institute Genome Sequencing Center for Infectious Disease"/>
            <person name="Wu L."/>
            <person name="Ma J."/>
        </authorList>
    </citation>
    <scope>NUCLEOTIDE SEQUENCE [LARGE SCALE GENOMIC DNA]</scope>
    <source>
        <strain evidence="5">KCTC 12848</strain>
    </source>
</reference>
<evidence type="ECO:0000256" key="1">
    <source>
        <dbReference type="ARBA" id="ARBA00022527"/>
    </source>
</evidence>
<name>A0ABV9XVJ1_9PSEU</name>
<dbReference type="InterPro" id="IPR050267">
    <property type="entry name" value="Anti-sigma-factor_SerPK"/>
</dbReference>
<evidence type="ECO:0000256" key="2">
    <source>
        <dbReference type="SAM" id="MobiDB-lite"/>
    </source>
</evidence>
<dbReference type="PANTHER" id="PTHR35526">
    <property type="entry name" value="ANTI-SIGMA-F FACTOR RSBW-RELATED"/>
    <property type="match status" value="1"/>
</dbReference>